<sequence length="73" mass="7976">MDGCLTATLALVMHWDAKLRCSREADDSVVGVALIQDSVDHRRYVTGVVADTIASPHNRLAVHSAAHRPHFTI</sequence>
<dbReference type="AlphaFoldDB" id="A0A375IJX6"/>
<gene>
    <name evidence="1" type="ORF">CT19425_MP40052</name>
</gene>
<proteinExistence type="predicted"/>
<evidence type="ECO:0000313" key="1">
    <source>
        <dbReference type="EMBL" id="SPK74857.1"/>
    </source>
</evidence>
<organism evidence="1 2">
    <name type="scientific">Cupriavidus taiwanensis</name>
    <dbReference type="NCBI Taxonomy" id="164546"/>
    <lineage>
        <taxon>Bacteria</taxon>
        <taxon>Pseudomonadati</taxon>
        <taxon>Pseudomonadota</taxon>
        <taxon>Betaproteobacteria</taxon>
        <taxon>Burkholderiales</taxon>
        <taxon>Burkholderiaceae</taxon>
        <taxon>Cupriavidus</taxon>
    </lineage>
</organism>
<dbReference type="EMBL" id="LT991977">
    <property type="protein sequence ID" value="SPK74857.1"/>
    <property type="molecule type" value="Genomic_DNA"/>
</dbReference>
<reference evidence="1 2" key="1">
    <citation type="submission" date="2018-01" db="EMBL/GenBank/DDBJ databases">
        <authorList>
            <person name="Gaut B.S."/>
            <person name="Morton B.R."/>
            <person name="Clegg M.T."/>
            <person name="Duvall M.R."/>
        </authorList>
    </citation>
    <scope>NUCLEOTIDE SEQUENCE [LARGE SCALE GENOMIC DNA]</scope>
    <source>
        <strain evidence="1">Cupriavidus taiwanensis LMG 19425</strain>
        <plasmid evidence="2">Plasmid ii</plasmid>
    </source>
</reference>
<evidence type="ECO:0000313" key="2">
    <source>
        <dbReference type="Proteomes" id="UP000255505"/>
    </source>
</evidence>
<accession>A0A375IJX6</accession>
<keyword evidence="1" id="KW-0614">Plasmid</keyword>
<protein>
    <submittedName>
        <fullName evidence="1">Uncharacterized protein</fullName>
    </submittedName>
</protein>
<dbReference type="Proteomes" id="UP000255505">
    <property type="component" value="Plasmid II"/>
</dbReference>
<name>A0A375IJX6_9BURK</name>
<geneLocation type="plasmid" evidence="1">
    <name>II</name>
</geneLocation>